<proteinExistence type="predicted"/>
<keyword evidence="3" id="KW-1185">Reference proteome</keyword>
<evidence type="ECO:0000313" key="2">
    <source>
        <dbReference type="EMBL" id="TDD93508.1"/>
    </source>
</evidence>
<evidence type="ECO:0000313" key="3">
    <source>
        <dbReference type="Proteomes" id="UP000294513"/>
    </source>
</evidence>
<protein>
    <submittedName>
        <fullName evidence="2">CHAT domain-containing protein</fullName>
    </submittedName>
</protein>
<dbReference type="OrthoDB" id="3206999at2"/>
<name>A0A4R5C1N5_9ACTN</name>
<reference evidence="2 3" key="1">
    <citation type="submission" date="2019-03" db="EMBL/GenBank/DDBJ databases">
        <title>Draft genome sequences of novel Actinobacteria.</title>
        <authorList>
            <person name="Sahin N."/>
            <person name="Ay H."/>
            <person name="Saygin H."/>
        </authorList>
    </citation>
    <scope>NUCLEOTIDE SEQUENCE [LARGE SCALE GENOMIC DNA]</scope>
    <source>
        <strain evidence="2 3">H3C3</strain>
    </source>
</reference>
<dbReference type="EMBL" id="SMKU01000030">
    <property type="protein sequence ID" value="TDD93508.1"/>
    <property type="molecule type" value="Genomic_DNA"/>
</dbReference>
<dbReference type="InterPro" id="IPR011990">
    <property type="entry name" value="TPR-like_helical_dom_sf"/>
</dbReference>
<accession>A0A4R5C1N5</accession>
<organism evidence="2 3">
    <name type="scientific">Actinomadura rubrisoli</name>
    <dbReference type="NCBI Taxonomy" id="2530368"/>
    <lineage>
        <taxon>Bacteria</taxon>
        <taxon>Bacillati</taxon>
        <taxon>Actinomycetota</taxon>
        <taxon>Actinomycetes</taxon>
        <taxon>Streptosporangiales</taxon>
        <taxon>Thermomonosporaceae</taxon>
        <taxon>Actinomadura</taxon>
    </lineage>
</organism>
<evidence type="ECO:0000259" key="1">
    <source>
        <dbReference type="Pfam" id="PF12770"/>
    </source>
</evidence>
<dbReference type="AlphaFoldDB" id="A0A4R5C1N5"/>
<dbReference type="InterPro" id="IPR024983">
    <property type="entry name" value="CHAT_dom"/>
</dbReference>
<dbReference type="Proteomes" id="UP000294513">
    <property type="component" value="Unassembled WGS sequence"/>
</dbReference>
<gene>
    <name evidence="2" type="ORF">E1298_09270</name>
</gene>
<sequence length="1246" mass="135825">MDHQDRNVQFAATWESLRARLERCESGDWDAVSGEEVDAEIRTLLICSSDLATDVSARQIAGLVFWMRCRALGEGQGEIEGAIAGTLLVIVWAADESTVPEELAAGYRTDLRPEDVTADGPDLWHAHVEPRVEEFQRTGQRLNLSIALAHSYLAVMATPESHPRFRDRLADYACVLFEAARAYSDTSFLERAITVVSEALRRTADDDPAWAPLTGNLSLMLNTRFDVAGDPGDQEAGARLARDVLERTGERPPESTRYTSEFAEGTLPWRQLRARAIDHDQFVDLFREAATDDDLEESAHGALQLGRALLERFDFKGHVQDLNEAINVLRQALAEPSADPGRRAIILADLGRALHLRCVRLKRPEDGEESVGLLREAHESTPEIAAGTAMVRMYLALSLRGRFTRTARVADLQEAVSLARRAADAVSAQDSRRPFTANMLGFVLLEAHVHNVGGEDELLEHAIAAFRESVDRTPEGDRALEQRLINLASALTHRFLQGQDSTDLAQAQQCRRRAVEIGAGGYQGEAAQARRMSVLGIGLMRQADHAGDTVLMDEAIELLRQALLRTPDDDPAQSHRRLNLACCLLNSPPLLGLPGRIDEAIELLESALRMLPESAADRGRYLSVLGSAKIGRASTRIRPRIRQRALEEAVAIFEEAVRATPAAHLNLPTRLWNLGSALLERHRLTRDSADLTEAARMYRRAAELPSATPSTRAEAARAWGQACAELGDWTQALRGFTLAVEQLPAIAPRSLLRNDQEHWLSGFGGLAAEAAACAVQTGDPALAARLLEQGRGVLLAQTFDTRSDLTVLRRRAPDLADHFERLRDALDTVGSELEPESEAGAAAGADHRNALAAEWDALLVRIRALPGMDGFLYPPGDLELRAGAADGPVVLVNVTSYRSDALAITPDRIRVIPLPALTPAMATKLSERFAKALRTLNAPNGATQRQATGAQNAIQGVLAQLWDIVVEPVLDELGLCTAPAEGQVWPRVWWSPGAPLSTLPLHAAGHQGDHTRTDTPNVLDRVVSSYTPIVRALLHARTQAGAQVTARPRLLVIAVPEAEGAAPLAAAQREVRSITKLVPESTIRTGPAATYDTVVTDLPGHAFVHFACHAIADTDHPSRSRLILHDHRNRPLTVPDIARLRLNGARLAYLSACSTHRTSPELADESIHIVSAFQLAGYAHVVGSLWEMDDTAAARTARGVYQRLRKRPGTLDEASTAIALHETVREMRHAFPHAPSLWAGLIHAGA</sequence>
<dbReference type="SUPFAM" id="SSF48452">
    <property type="entry name" value="TPR-like"/>
    <property type="match status" value="1"/>
</dbReference>
<dbReference type="Pfam" id="PF12770">
    <property type="entry name" value="CHAT"/>
    <property type="match status" value="1"/>
</dbReference>
<feature type="domain" description="CHAT" evidence="1">
    <location>
        <begin position="957"/>
        <end position="1245"/>
    </location>
</feature>
<comment type="caution">
    <text evidence="2">The sequence shown here is derived from an EMBL/GenBank/DDBJ whole genome shotgun (WGS) entry which is preliminary data.</text>
</comment>
<dbReference type="Gene3D" id="1.25.40.10">
    <property type="entry name" value="Tetratricopeptide repeat domain"/>
    <property type="match status" value="3"/>
</dbReference>